<dbReference type="EMBL" id="BGZK01000030">
    <property type="protein sequence ID" value="GBP08311.1"/>
    <property type="molecule type" value="Genomic_DNA"/>
</dbReference>
<proteinExistence type="predicted"/>
<name>A0A4C1T4Y1_EUMVA</name>
<accession>A0A4C1T4Y1</accession>
<evidence type="ECO:0000313" key="3">
    <source>
        <dbReference type="Proteomes" id="UP000299102"/>
    </source>
</evidence>
<sequence length="180" mass="19982">MSLEDPRESDSRRMLVLVWFSTAVFVASISHLVTKIGITCETMYTLTPNDPQTSPELNSAVCFLIYAASLCALSKKDGGIRPITVDYSMPQPPAKQCTCNEIGSKATLERLLEEVPDTTNKARLRVALTLEFEAWLHALSSPNFGTLVDDNSLSVAVTLRLGYNVCERTTLMHMWPNRRG</sequence>
<reference evidence="2 3" key="1">
    <citation type="journal article" date="2019" name="Commun. Biol.">
        <title>The bagworm genome reveals a unique fibroin gene that provides high tensile strength.</title>
        <authorList>
            <person name="Kono N."/>
            <person name="Nakamura H."/>
            <person name="Ohtoshi R."/>
            <person name="Tomita M."/>
            <person name="Numata K."/>
            <person name="Arakawa K."/>
        </authorList>
    </citation>
    <scope>NUCLEOTIDE SEQUENCE [LARGE SCALE GENOMIC DNA]</scope>
</reference>
<comment type="caution">
    <text evidence="2">The sequence shown here is derived from an EMBL/GenBank/DDBJ whole genome shotgun (WGS) entry which is preliminary data.</text>
</comment>
<keyword evidence="3" id="KW-1185">Reference proteome</keyword>
<keyword evidence="1" id="KW-0812">Transmembrane</keyword>
<dbReference type="OrthoDB" id="7485566at2759"/>
<organism evidence="2 3">
    <name type="scientific">Eumeta variegata</name>
    <name type="common">Bagworm moth</name>
    <name type="synonym">Eumeta japonica</name>
    <dbReference type="NCBI Taxonomy" id="151549"/>
    <lineage>
        <taxon>Eukaryota</taxon>
        <taxon>Metazoa</taxon>
        <taxon>Ecdysozoa</taxon>
        <taxon>Arthropoda</taxon>
        <taxon>Hexapoda</taxon>
        <taxon>Insecta</taxon>
        <taxon>Pterygota</taxon>
        <taxon>Neoptera</taxon>
        <taxon>Endopterygota</taxon>
        <taxon>Lepidoptera</taxon>
        <taxon>Glossata</taxon>
        <taxon>Ditrysia</taxon>
        <taxon>Tineoidea</taxon>
        <taxon>Psychidae</taxon>
        <taxon>Oiketicinae</taxon>
        <taxon>Eumeta</taxon>
    </lineage>
</organism>
<dbReference type="AlphaFoldDB" id="A0A4C1T4Y1"/>
<gene>
    <name evidence="2" type="ORF">EVAR_78789_1</name>
</gene>
<evidence type="ECO:0000313" key="2">
    <source>
        <dbReference type="EMBL" id="GBP08311.1"/>
    </source>
</evidence>
<protein>
    <submittedName>
        <fullName evidence="2">Uncharacterized protein</fullName>
    </submittedName>
</protein>
<keyword evidence="1" id="KW-1133">Transmembrane helix</keyword>
<evidence type="ECO:0000256" key="1">
    <source>
        <dbReference type="SAM" id="Phobius"/>
    </source>
</evidence>
<feature type="transmembrane region" description="Helical" evidence="1">
    <location>
        <begin position="16"/>
        <end position="37"/>
    </location>
</feature>
<keyword evidence="1" id="KW-0472">Membrane</keyword>
<dbReference type="Proteomes" id="UP000299102">
    <property type="component" value="Unassembled WGS sequence"/>
</dbReference>